<dbReference type="InterPro" id="IPR005119">
    <property type="entry name" value="LysR_subst-bd"/>
</dbReference>
<evidence type="ECO:0000256" key="1">
    <source>
        <dbReference type="ARBA" id="ARBA00009437"/>
    </source>
</evidence>
<dbReference type="InterPro" id="IPR000847">
    <property type="entry name" value="LysR_HTH_N"/>
</dbReference>
<dbReference type="GO" id="GO:0043565">
    <property type="term" value="F:sequence-specific DNA binding"/>
    <property type="evidence" value="ECO:0007669"/>
    <property type="project" value="TreeGrafter"/>
</dbReference>
<keyword evidence="4" id="KW-0804">Transcription</keyword>
<dbReference type="PROSITE" id="PS50931">
    <property type="entry name" value="HTH_LYSR"/>
    <property type="match status" value="1"/>
</dbReference>
<dbReference type="RefSeq" id="WP_280026048.1">
    <property type="nucleotide sequence ID" value="NZ_JAOCKG010000002.1"/>
</dbReference>
<name>A0AA42W8P3_9BURK</name>
<comment type="caution">
    <text evidence="6">The sequence shown here is derived from an EMBL/GenBank/DDBJ whole genome shotgun (WGS) entry which is preliminary data.</text>
</comment>
<dbReference type="Gene3D" id="1.10.10.10">
    <property type="entry name" value="Winged helix-like DNA-binding domain superfamily/Winged helix DNA-binding domain"/>
    <property type="match status" value="1"/>
</dbReference>
<protein>
    <submittedName>
        <fullName evidence="6">LysR family transcriptional regulator</fullName>
    </submittedName>
</protein>
<feature type="domain" description="HTH lysR-type" evidence="5">
    <location>
        <begin position="2"/>
        <end position="59"/>
    </location>
</feature>
<keyword evidence="3" id="KW-0238">DNA-binding</keyword>
<dbReference type="GO" id="GO:0003700">
    <property type="term" value="F:DNA-binding transcription factor activity"/>
    <property type="evidence" value="ECO:0007669"/>
    <property type="project" value="InterPro"/>
</dbReference>
<dbReference type="Proteomes" id="UP001161276">
    <property type="component" value="Unassembled WGS sequence"/>
</dbReference>
<dbReference type="EMBL" id="JAOCKG010000002">
    <property type="protein sequence ID" value="MDH2049816.1"/>
    <property type="molecule type" value="Genomic_DNA"/>
</dbReference>
<dbReference type="GO" id="GO:0006351">
    <property type="term" value="P:DNA-templated transcription"/>
    <property type="evidence" value="ECO:0007669"/>
    <property type="project" value="TreeGrafter"/>
</dbReference>
<gene>
    <name evidence="6" type="ORF">N5K24_05395</name>
</gene>
<dbReference type="PANTHER" id="PTHR30537">
    <property type="entry name" value="HTH-TYPE TRANSCRIPTIONAL REGULATOR"/>
    <property type="match status" value="1"/>
</dbReference>
<comment type="similarity">
    <text evidence="1">Belongs to the LysR transcriptional regulatory family.</text>
</comment>
<evidence type="ECO:0000256" key="4">
    <source>
        <dbReference type="ARBA" id="ARBA00023163"/>
    </source>
</evidence>
<dbReference type="Gene3D" id="3.40.190.290">
    <property type="match status" value="1"/>
</dbReference>
<evidence type="ECO:0000256" key="3">
    <source>
        <dbReference type="ARBA" id="ARBA00023125"/>
    </source>
</evidence>
<evidence type="ECO:0000256" key="2">
    <source>
        <dbReference type="ARBA" id="ARBA00023015"/>
    </source>
</evidence>
<reference evidence="6" key="1">
    <citation type="submission" date="2022-09" db="EMBL/GenBank/DDBJ databases">
        <title>Intensive care unit water sources are persistently colonized with multi-drug resistant bacteria and are the site of extensive horizontal gene transfer of antibiotic resistance genes.</title>
        <authorList>
            <person name="Diorio-Toth L."/>
        </authorList>
    </citation>
    <scope>NUCLEOTIDE SEQUENCE</scope>
    <source>
        <strain evidence="6">GD03676</strain>
    </source>
</reference>
<dbReference type="FunFam" id="1.10.10.10:FF:000001">
    <property type="entry name" value="LysR family transcriptional regulator"/>
    <property type="match status" value="1"/>
</dbReference>
<dbReference type="PANTHER" id="PTHR30537:SF66">
    <property type="entry name" value="IRON-REGULATED VIRULENCE REGULATORY PROTEIN IRGB"/>
    <property type="match status" value="1"/>
</dbReference>
<dbReference type="InterPro" id="IPR036390">
    <property type="entry name" value="WH_DNA-bd_sf"/>
</dbReference>
<sequence>MINLNRLGMFVAVVEAGSFTAAADTLGTTKAVVSFNLKQLEQELGVALLTRSTRRLALTEAGEGFYAECARLLREADAAVDQARSGQATLAGSLRVTATVDYGNRIVAPALAAFARRHPALRVSYQASSAHADLIGDRLDLAIRVGTLANSSYRATPIGQFKLLLVASPALLAEHGAPRTLEALAAMPWLANRPGRSDHWRVTDGKGREHALRVAPVAHADTASALLAFAEAGCGVAALPDWLLEEPLARGVLQRVLPTISLPPQPVYAVYPDTRHVSAKVRRFIDFLRAPDKP</sequence>
<dbReference type="CDD" id="cd08422">
    <property type="entry name" value="PBP2_CrgA_like"/>
    <property type="match status" value="1"/>
</dbReference>
<dbReference type="Pfam" id="PF00126">
    <property type="entry name" value="HTH_1"/>
    <property type="match status" value="1"/>
</dbReference>
<dbReference type="AlphaFoldDB" id="A0AA42W8P3"/>
<dbReference type="SUPFAM" id="SSF46785">
    <property type="entry name" value="Winged helix' DNA-binding domain"/>
    <property type="match status" value="1"/>
</dbReference>
<accession>A0AA42W8P3</accession>
<dbReference type="InterPro" id="IPR058163">
    <property type="entry name" value="LysR-type_TF_proteobact-type"/>
</dbReference>
<dbReference type="SUPFAM" id="SSF53850">
    <property type="entry name" value="Periplasmic binding protein-like II"/>
    <property type="match status" value="1"/>
</dbReference>
<evidence type="ECO:0000259" key="5">
    <source>
        <dbReference type="PROSITE" id="PS50931"/>
    </source>
</evidence>
<organism evidence="6 7">
    <name type="scientific">Achromobacter marplatensis</name>
    <dbReference type="NCBI Taxonomy" id="470868"/>
    <lineage>
        <taxon>Bacteria</taxon>
        <taxon>Pseudomonadati</taxon>
        <taxon>Pseudomonadota</taxon>
        <taxon>Betaproteobacteria</taxon>
        <taxon>Burkholderiales</taxon>
        <taxon>Alcaligenaceae</taxon>
        <taxon>Achromobacter</taxon>
    </lineage>
</organism>
<evidence type="ECO:0000313" key="6">
    <source>
        <dbReference type="EMBL" id="MDH2049816.1"/>
    </source>
</evidence>
<dbReference type="Pfam" id="PF03466">
    <property type="entry name" value="LysR_substrate"/>
    <property type="match status" value="1"/>
</dbReference>
<keyword evidence="2" id="KW-0805">Transcription regulation</keyword>
<evidence type="ECO:0000313" key="7">
    <source>
        <dbReference type="Proteomes" id="UP001161276"/>
    </source>
</evidence>
<dbReference type="InterPro" id="IPR036388">
    <property type="entry name" value="WH-like_DNA-bd_sf"/>
</dbReference>
<proteinExistence type="inferred from homology"/>